<accession>A0A0R3WVK6</accession>
<dbReference type="InterPro" id="IPR000436">
    <property type="entry name" value="Sushi_SCR_CCP_dom"/>
</dbReference>
<organism evidence="5">
    <name type="scientific">Hydatigena taeniaeformis</name>
    <name type="common">Feline tapeworm</name>
    <name type="synonym">Taenia taeniaeformis</name>
    <dbReference type="NCBI Taxonomy" id="6205"/>
    <lineage>
        <taxon>Eukaryota</taxon>
        <taxon>Metazoa</taxon>
        <taxon>Spiralia</taxon>
        <taxon>Lophotrochozoa</taxon>
        <taxon>Platyhelminthes</taxon>
        <taxon>Cestoda</taxon>
        <taxon>Eucestoda</taxon>
        <taxon>Cyclophyllidea</taxon>
        <taxon>Taeniidae</taxon>
        <taxon>Hydatigera</taxon>
    </lineage>
</organism>
<dbReference type="CDD" id="cd00033">
    <property type="entry name" value="CCP"/>
    <property type="match status" value="1"/>
</dbReference>
<evidence type="ECO:0000259" key="2">
    <source>
        <dbReference type="Pfam" id="PF00084"/>
    </source>
</evidence>
<sequence>MPNAMVVEGHWLEDKVSKDRTDYRSGESITMTCRPGFVDSKRKYSTVVCVGNQWKYEKLDCNKGPENGRTLYTSDMRYQGTAVQFCNDGYTIHCPDDNVNTEPTSSKSCSRVCQADGTWSGKSAACVGTCTAINAKLPATNEIR</sequence>
<dbReference type="STRING" id="6205.A0A0R3WVK6"/>
<name>A0A0R3WVK6_HYDTA</name>
<protein>
    <submittedName>
        <fullName evidence="5">Sushi domain-containing protein</fullName>
    </submittedName>
</protein>
<feature type="domain" description="Sushi" evidence="2">
    <location>
        <begin position="15"/>
        <end position="61"/>
    </location>
</feature>
<proteinExistence type="predicted"/>
<dbReference type="Gene3D" id="2.10.70.10">
    <property type="entry name" value="Complement Module, domain 1"/>
    <property type="match status" value="2"/>
</dbReference>
<dbReference type="Pfam" id="PF00084">
    <property type="entry name" value="Sushi"/>
    <property type="match status" value="1"/>
</dbReference>
<evidence type="ECO:0000313" key="3">
    <source>
        <dbReference type="EMBL" id="VDM25636.1"/>
    </source>
</evidence>
<dbReference type="InterPro" id="IPR035976">
    <property type="entry name" value="Sushi/SCR/CCP_sf"/>
</dbReference>
<dbReference type="OrthoDB" id="6235991at2759"/>
<dbReference type="SUPFAM" id="SSF57535">
    <property type="entry name" value="Complement control module/SCR domain"/>
    <property type="match status" value="2"/>
</dbReference>
<dbReference type="AlphaFoldDB" id="A0A0R3WVK6"/>
<evidence type="ECO:0000256" key="1">
    <source>
        <dbReference type="ARBA" id="ARBA00023157"/>
    </source>
</evidence>
<keyword evidence="4" id="KW-1185">Reference proteome</keyword>
<gene>
    <name evidence="3" type="ORF">TTAC_LOCUS4784</name>
</gene>
<dbReference type="WBParaSite" id="TTAC_0000479601-mRNA-1">
    <property type="protein sequence ID" value="TTAC_0000479601-mRNA-1"/>
    <property type="gene ID" value="TTAC_0000479601"/>
</dbReference>
<dbReference type="Proteomes" id="UP000274429">
    <property type="component" value="Unassembled WGS sequence"/>
</dbReference>
<evidence type="ECO:0000313" key="5">
    <source>
        <dbReference type="WBParaSite" id="TTAC_0000479601-mRNA-1"/>
    </source>
</evidence>
<reference evidence="3 4" key="2">
    <citation type="submission" date="2018-11" db="EMBL/GenBank/DDBJ databases">
        <authorList>
            <consortium name="Pathogen Informatics"/>
        </authorList>
    </citation>
    <scope>NUCLEOTIDE SEQUENCE [LARGE SCALE GENOMIC DNA]</scope>
</reference>
<reference evidence="5" key="1">
    <citation type="submission" date="2017-02" db="UniProtKB">
        <authorList>
            <consortium name="WormBaseParasite"/>
        </authorList>
    </citation>
    <scope>IDENTIFICATION</scope>
</reference>
<keyword evidence="1" id="KW-1015">Disulfide bond</keyword>
<evidence type="ECO:0000313" key="4">
    <source>
        <dbReference type="Proteomes" id="UP000274429"/>
    </source>
</evidence>
<dbReference type="EMBL" id="UYWX01005318">
    <property type="protein sequence ID" value="VDM25636.1"/>
    <property type="molecule type" value="Genomic_DNA"/>
</dbReference>